<dbReference type="InterPro" id="IPR003423">
    <property type="entry name" value="OMP_efflux"/>
</dbReference>
<dbReference type="Gene3D" id="1.20.1600.10">
    <property type="entry name" value="Outer membrane efflux proteins (OEP)"/>
    <property type="match status" value="1"/>
</dbReference>
<gene>
    <name evidence="9" type="ORF">GCM10023143_07740</name>
</gene>
<keyword evidence="5" id="KW-0812">Transmembrane</keyword>
<dbReference type="RefSeq" id="WP_344975641.1">
    <property type="nucleotide sequence ID" value="NZ_BAABFN010000001.1"/>
</dbReference>
<protein>
    <submittedName>
        <fullName evidence="9">TolC family protein</fullName>
    </submittedName>
</protein>
<dbReference type="PANTHER" id="PTHR30026:SF20">
    <property type="entry name" value="OUTER MEMBRANE PROTEIN TOLC"/>
    <property type="match status" value="1"/>
</dbReference>
<dbReference type="InterPro" id="IPR051906">
    <property type="entry name" value="TolC-like"/>
</dbReference>
<sequence>MKACNFFTLLLLLLGIALNSHAQKTEELSLNEAIQLAKKQSELAKGIQADFESYMWNYNAIKAGLLPQISMNGRLPNYFRTINPITQPDGTVKLIAQSQLNSRVGIDLEQTIMATGGSVFLSSGLAQYNILGGEKYKYWQSSPLTIGFTQPLTLFNSVKWNYEQAKLQADEATRRQIEDFEDLSLNITRAYFDLYVAKMQLKNASQNVINNDTLYKISTGRFNLGRIAENELLQVELQLMNARNSLAQNQLSVSVNNGRLKNLLGINDDSLQFDLIPVTDVPFFEVDPAQAVAEARKNRSDIIGFQLSENEARMQLKRAQSGKFANGSVSASFGLNQSAGNLRQAYMDPLSSQNVSVDVSIPLVGWGKYKSNINSSRYHLESTLENLKYQQRDFDIQVETAVNQFKQLQGQLLIAAKSDTIAQKRYSVAKNRYLLGKISITDLGLAQDDKDKALIEYIQTLEKYWIAYYQLRRSTLYDFETGREIRY</sequence>
<organism evidence="9 10">
    <name type="scientific">Compostibacter hankyongensis</name>
    <dbReference type="NCBI Taxonomy" id="1007089"/>
    <lineage>
        <taxon>Bacteria</taxon>
        <taxon>Pseudomonadati</taxon>
        <taxon>Bacteroidota</taxon>
        <taxon>Chitinophagia</taxon>
        <taxon>Chitinophagales</taxon>
        <taxon>Chitinophagaceae</taxon>
        <taxon>Compostibacter</taxon>
    </lineage>
</organism>
<name>A0ABP8FHF3_9BACT</name>
<dbReference type="Pfam" id="PF02321">
    <property type="entry name" value="OEP"/>
    <property type="match status" value="2"/>
</dbReference>
<evidence type="ECO:0000256" key="6">
    <source>
        <dbReference type="ARBA" id="ARBA00023136"/>
    </source>
</evidence>
<comment type="similarity">
    <text evidence="2">Belongs to the outer membrane factor (OMF) (TC 1.B.17) family.</text>
</comment>
<evidence type="ECO:0000256" key="8">
    <source>
        <dbReference type="SAM" id="SignalP"/>
    </source>
</evidence>
<evidence type="ECO:0000256" key="1">
    <source>
        <dbReference type="ARBA" id="ARBA00004442"/>
    </source>
</evidence>
<keyword evidence="6" id="KW-0472">Membrane</keyword>
<keyword evidence="4" id="KW-1134">Transmembrane beta strand</keyword>
<feature type="signal peptide" evidence="8">
    <location>
        <begin position="1"/>
        <end position="22"/>
    </location>
</feature>
<dbReference type="EMBL" id="BAABFN010000001">
    <property type="protein sequence ID" value="GAA4303884.1"/>
    <property type="molecule type" value="Genomic_DNA"/>
</dbReference>
<evidence type="ECO:0000256" key="2">
    <source>
        <dbReference type="ARBA" id="ARBA00007613"/>
    </source>
</evidence>
<comment type="caution">
    <text evidence="9">The sequence shown here is derived from an EMBL/GenBank/DDBJ whole genome shotgun (WGS) entry which is preliminary data.</text>
</comment>
<keyword evidence="10" id="KW-1185">Reference proteome</keyword>
<keyword evidence="3" id="KW-0813">Transport</keyword>
<dbReference type="PANTHER" id="PTHR30026">
    <property type="entry name" value="OUTER MEMBRANE PROTEIN TOLC"/>
    <property type="match status" value="1"/>
</dbReference>
<evidence type="ECO:0000313" key="10">
    <source>
        <dbReference type="Proteomes" id="UP001501207"/>
    </source>
</evidence>
<evidence type="ECO:0000313" key="9">
    <source>
        <dbReference type="EMBL" id="GAA4303884.1"/>
    </source>
</evidence>
<evidence type="ECO:0000256" key="3">
    <source>
        <dbReference type="ARBA" id="ARBA00022448"/>
    </source>
</evidence>
<evidence type="ECO:0000256" key="5">
    <source>
        <dbReference type="ARBA" id="ARBA00022692"/>
    </source>
</evidence>
<feature type="chain" id="PRO_5045590148" evidence="8">
    <location>
        <begin position="23"/>
        <end position="487"/>
    </location>
</feature>
<dbReference type="SUPFAM" id="SSF56954">
    <property type="entry name" value="Outer membrane efflux proteins (OEP)"/>
    <property type="match status" value="1"/>
</dbReference>
<dbReference type="Proteomes" id="UP001501207">
    <property type="component" value="Unassembled WGS sequence"/>
</dbReference>
<keyword evidence="8" id="KW-0732">Signal</keyword>
<evidence type="ECO:0000256" key="4">
    <source>
        <dbReference type="ARBA" id="ARBA00022452"/>
    </source>
</evidence>
<keyword evidence="7" id="KW-0998">Cell outer membrane</keyword>
<reference evidence="10" key="1">
    <citation type="journal article" date="2019" name="Int. J. Syst. Evol. Microbiol.">
        <title>The Global Catalogue of Microorganisms (GCM) 10K type strain sequencing project: providing services to taxonomists for standard genome sequencing and annotation.</title>
        <authorList>
            <consortium name="The Broad Institute Genomics Platform"/>
            <consortium name="The Broad Institute Genome Sequencing Center for Infectious Disease"/>
            <person name="Wu L."/>
            <person name="Ma J."/>
        </authorList>
    </citation>
    <scope>NUCLEOTIDE SEQUENCE [LARGE SCALE GENOMIC DNA]</scope>
    <source>
        <strain evidence="10">JCM 17664</strain>
    </source>
</reference>
<evidence type="ECO:0000256" key="7">
    <source>
        <dbReference type="ARBA" id="ARBA00023237"/>
    </source>
</evidence>
<proteinExistence type="inferred from homology"/>
<comment type="subcellular location">
    <subcellularLocation>
        <location evidence="1">Cell outer membrane</location>
    </subcellularLocation>
</comment>
<accession>A0ABP8FHF3</accession>